<keyword evidence="2" id="KW-0436">Ligase</keyword>
<feature type="region of interest" description="Disordered" evidence="1">
    <location>
        <begin position="186"/>
        <end position="247"/>
    </location>
</feature>
<evidence type="ECO:0000256" key="1">
    <source>
        <dbReference type="SAM" id="MobiDB-lite"/>
    </source>
</evidence>
<feature type="region of interest" description="Disordered" evidence="1">
    <location>
        <begin position="80"/>
        <end position="170"/>
    </location>
</feature>
<sequence>MVDGGNMRDESVVVNSTNVFAALGSLRQKKKSSNKEQDSSKSKDKKGVASSKKESAKEVFWAPTPLTVKSWADVDDEDDEDYYATTAPPASVWAHRPQGYRQGYSSRASCGGSQESESEEEGLDEVDDDIEEEHDDEPKAPAELEPLVKKPAEPPLVHKDTDRQLSKKELKKKKLEELEAVLAELGLQKENGQDESHEAGTTQNKKANDEGDMETKENPSSEPKSSKKKEKKRINQRDPRARTRAKI</sequence>
<evidence type="ECO:0000313" key="2">
    <source>
        <dbReference type="EMBL" id="KAF5748631.1"/>
    </source>
</evidence>
<dbReference type="FunCoup" id="A0A7J7DQM9">
    <property type="interactions" value="4344"/>
</dbReference>
<keyword evidence="3" id="KW-1185">Reference proteome</keyword>
<name>A0A7J7DQM9_TRIWF</name>
<evidence type="ECO:0000313" key="3">
    <source>
        <dbReference type="Proteomes" id="UP000593562"/>
    </source>
</evidence>
<feature type="compositionally biased region" description="Acidic residues" evidence="1">
    <location>
        <begin position="116"/>
        <end position="135"/>
    </location>
</feature>
<dbReference type="PANTHER" id="PTHR31365">
    <property type="entry name" value="EXPRESSED PROTEIN"/>
    <property type="match status" value="1"/>
</dbReference>
<organism evidence="2 3">
    <name type="scientific">Tripterygium wilfordii</name>
    <name type="common">Thunder God vine</name>
    <dbReference type="NCBI Taxonomy" id="458696"/>
    <lineage>
        <taxon>Eukaryota</taxon>
        <taxon>Viridiplantae</taxon>
        <taxon>Streptophyta</taxon>
        <taxon>Embryophyta</taxon>
        <taxon>Tracheophyta</taxon>
        <taxon>Spermatophyta</taxon>
        <taxon>Magnoliopsida</taxon>
        <taxon>eudicotyledons</taxon>
        <taxon>Gunneridae</taxon>
        <taxon>Pentapetalae</taxon>
        <taxon>rosids</taxon>
        <taxon>fabids</taxon>
        <taxon>Celastrales</taxon>
        <taxon>Celastraceae</taxon>
        <taxon>Tripterygium</taxon>
    </lineage>
</organism>
<protein>
    <submittedName>
        <fullName evidence="2">DNA ligase 1-like</fullName>
    </submittedName>
</protein>
<feature type="compositionally biased region" description="Basic and acidic residues" evidence="1">
    <location>
        <begin position="206"/>
        <end position="219"/>
    </location>
</feature>
<dbReference type="PANTHER" id="PTHR31365:SF4">
    <property type="entry name" value="OS05G0179800 PROTEIN"/>
    <property type="match status" value="1"/>
</dbReference>
<dbReference type="AlphaFoldDB" id="A0A7J7DQM9"/>
<dbReference type="InParanoid" id="A0A7J7DQM9"/>
<feature type="region of interest" description="Disordered" evidence="1">
    <location>
        <begin position="24"/>
        <end position="59"/>
    </location>
</feature>
<gene>
    <name evidence="2" type="ORF">HS088_TW04G00589</name>
</gene>
<dbReference type="GO" id="GO:0016874">
    <property type="term" value="F:ligase activity"/>
    <property type="evidence" value="ECO:0007669"/>
    <property type="project" value="UniProtKB-KW"/>
</dbReference>
<dbReference type="Proteomes" id="UP000593562">
    <property type="component" value="Unassembled WGS sequence"/>
</dbReference>
<feature type="compositionally biased region" description="Basic and acidic residues" evidence="1">
    <location>
        <begin position="136"/>
        <end position="168"/>
    </location>
</feature>
<proteinExistence type="predicted"/>
<reference evidence="2 3" key="1">
    <citation type="journal article" date="2020" name="Nat. Commun.">
        <title>Genome of Tripterygium wilfordii and identification of cytochrome P450 involved in triptolide biosynthesis.</title>
        <authorList>
            <person name="Tu L."/>
            <person name="Su P."/>
            <person name="Zhang Z."/>
            <person name="Gao L."/>
            <person name="Wang J."/>
            <person name="Hu T."/>
            <person name="Zhou J."/>
            <person name="Zhang Y."/>
            <person name="Zhao Y."/>
            <person name="Liu Y."/>
            <person name="Song Y."/>
            <person name="Tong Y."/>
            <person name="Lu Y."/>
            <person name="Yang J."/>
            <person name="Xu C."/>
            <person name="Jia M."/>
            <person name="Peters R.J."/>
            <person name="Huang L."/>
            <person name="Gao W."/>
        </authorList>
    </citation>
    <scope>NUCLEOTIDE SEQUENCE [LARGE SCALE GENOMIC DNA]</scope>
    <source>
        <strain evidence="3">cv. XIE 37</strain>
        <tissue evidence="2">Leaf</tissue>
    </source>
</reference>
<dbReference type="EMBL" id="JAAARO010000004">
    <property type="protein sequence ID" value="KAF5748631.1"/>
    <property type="molecule type" value="Genomic_DNA"/>
</dbReference>
<feature type="compositionally biased region" description="Basic and acidic residues" evidence="1">
    <location>
        <begin position="33"/>
        <end position="57"/>
    </location>
</feature>
<accession>A0A7J7DQM9</accession>
<comment type="caution">
    <text evidence="2">The sequence shown here is derived from an EMBL/GenBank/DDBJ whole genome shotgun (WGS) entry which is preliminary data.</text>
</comment>